<dbReference type="PROSITE" id="PS51201">
    <property type="entry name" value="RCK_N"/>
    <property type="match status" value="1"/>
</dbReference>
<sequence length="403" mass="43521">MRLSFRPALARGVRLMRRFPWHWLVAALVAFDGYLFLQPFWRTVGTQGVLQALQVRDGAGVTAFLDSGGIAQMARLVLGAGVQVMAVGLLYRARIAWTMSLLLLALMGSYAMWYGQGHVGLVAYTVVLAATLIGYWRYFDRASLTAGSLFAVLSVASLLVYAVFGVLYLGEEFSPPVRDPVTALYFSIVSMSTVGYGDISPHTDAARLFTVSIIILGITVFATSISAVVGPLIGGNVRRLMRERVSHSMRKNHIILAGGSPLAQSLHAALRQRGHEVTVIVPSMEGHPYPQDADLLEGDASETAVLLKAGAAHARYILALRQDDSENAFIVMAGREAGGTDTKLVALVNSPLHLSKIRRVNPDIVISLQALGSEILARTLSGEPIDEALITRLLFGEKTPDPV</sequence>
<proteinExistence type="predicted"/>
<evidence type="ECO:0000259" key="3">
    <source>
        <dbReference type="PROSITE" id="PS51201"/>
    </source>
</evidence>
<dbReference type="NCBIfam" id="NF007828">
    <property type="entry name" value="PRK10537.1"/>
    <property type="match status" value="1"/>
</dbReference>
<evidence type="ECO:0000313" key="4">
    <source>
        <dbReference type="EMBL" id="MFC4297092.1"/>
    </source>
</evidence>
<dbReference type="InterPro" id="IPR050721">
    <property type="entry name" value="Trk_Ktr_HKT_K-transport"/>
</dbReference>
<dbReference type="InterPro" id="IPR003148">
    <property type="entry name" value="RCK_N"/>
</dbReference>
<dbReference type="Gene3D" id="3.40.50.720">
    <property type="entry name" value="NAD(P)-binding Rossmann-like Domain"/>
    <property type="match status" value="1"/>
</dbReference>
<accession>A0ABV8RVC5</accession>
<organism evidence="4 5">
    <name type="scientific">Castellaniella hirudinis</name>
    <dbReference type="NCBI Taxonomy" id="1144617"/>
    <lineage>
        <taxon>Bacteria</taxon>
        <taxon>Pseudomonadati</taxon>
        <taxon>Pseudomonadota</taxon>
        <taxon>Betaproteobacteria</taxon>
        <taxon>Burkholderiales</taxon>
        <taxon>Alcaligenaceae</taxon>
        <taxon>Castellaniella</taxon>
    </lineage>
</organism>
<evidence type="ECO:0000256" key="1">
    <source>
        <dbReference type="ARBA" id="ARBA00004651"/>
    </source>
</evidence>
<keyword evidence="4" id="KW-0406">Ion transport</keyword>
<protein>
    <submittedName>
        <fullName evidence="4">Voltage-gated potassium channel protein</fullName>
    </submittedName>
</protein>
<feature type="transmembrane region" description="Helical" evidence="2">
    <location>
        <begin position="21"/>
        <end position="41"/>
    </location>
</feature>
<feature type="transmembrane region" description="Helical" evidence="2">
    <location>
        <begin position="95"/>
        <end position="114"/>
    </location>
</feature>
<dbReference type="PANTHER" id="PTHR43833">
    <property type="entry name" value="POTASSIUM CHANNEL PROTEIN 2-RELATED-RELATED"/>
    <property type="match status" value="1"/>
</dbReference>
<gene>
    <name evidence="4" type="primary">kch</name>
    <name evidence="4" type="ORF">ACFO0J_03435</name>
</gene>
<keyword evidence="2" id="KW-1133">Transmembrane helix</keyword>
<dbReference type="SUPFAM" id="SSF51735">
    <property type="entry name" value="NAD(P)-binding Rossmann-fold domains"/>
    <property type="match status" value="1"/>
</dbReference>
<dbReference type="SUPFAM" id="SSF81324">
    <property type="entry name" value="Voltage-gated potassium channels"/>
    <property type="match status" value="1"/>
</dbReference>
<dbReference type="Pfam" id="PF02254">
    <property type="entry name" value="TrkA_N"/>
    <property type="match status" value="1"/>
</dbReference>
<feature type="transmembrane region" description="Helical" evidence="2">
    <location>
        <begin position="121"/>
        <end position="138"/>
    </location>
</feature>
<name>A0ABV8RVC5_9BURK</name>
<keyword evidence="4" id="KW-0407">Ion channel</keyword>
<dbReference type="Proteomes" id="UP001595756">
    <property type="component" value="Unassembled WGS sequence"/>
</dbReference>
<dbReference type="PANTHER" id="PTHR43833:SF11">
    <property type="entry name" value="VOLTAGE-GATED POTASSIUM CHANNEL KCH"/>
    <property type="match status" value="1"/>
</dbReference>
<comment type="caution">
    <text evidence="4">The sequence shown here is derived from an EMBL/GenBank/DDBJ whole genome shotgun (WGS) entry which is preliminary data.</text>
</comment>
<dbReference type="InterPro" id="IPR036291">
    <property type="entry name" value="NAD(P)-bd_dom_sf"/>
</dbReference>
<dbReference type="GO" id="GO:0034220">
    <property type="term" value="P:monoatomic ion transmembrane transport"/>
    <property type="evidence" value="ECO:0007669"/>
    <property type="project" value="UniProtKB-KW"/>
</dbReference>
<dbReference type="Pfam" id="PF07885">
    <property type="entry name" value="Ion_trans_2"/>
    <property type="match status" value="1"/>
</dbReference>
<keyword evidence="2" id="KW-0472">Membrane</keyword>
<evidence type="ECO:0000256" key="2">
    <source>
        <dbReference type="SAM" id="Phobius"/>
    </source>
</evidence>
<feature type="domain" description="RCK N-terminal" evidence="3">
    <location>
        <begin position="251"/>
        <end position="366"/>
    </location>
</feature>
<keyword evidence="2" id="KW-0812">Transmembrane</keyword>
<comment type="subcellular location">
    <subcellularLocation>
        <location evidence="1">Cell membrane</location>
        <topology evidence="1">Multi-pass membrane protein</topology>
    </subcellularLocation>
</comment>
<dbReference type="InterPro" id="IPR013099">
    <property type="entry name" value="K_chnl_dom"/>
</dbReference>
<evidence type="ECO:0000313" key="5">
    <source>
        <dbReference type="Proteomes" id="UP001595756"/>
    </source>
</evidence>
<feature type="transmembrane region" description="Helical" evidence="2">
    <location>
        <begin position="211"/>
        <end position="234"/>
    </location>
</feature>
<keyword evidence="5" id="KW-1185">Reference proteome</keyword>
<dbReference type="Gene3D" id="1.10.287.70">
    <property type="match status" value="1"/>
</dbReference>
<feature type="transmembrane region" description="Helical" evidence="2">
    <location>
        <begin position="144"/>
        <end position="169"/>
    </location>
</feature>
<keyword evidence="4" id="KW-0813">Transport</keyword>
<dbReference type="RefSeq" id="WP_376811654.1">
    <property type="nucleotide sequence ID" value="NZ_JBHSDY010000002.1"/>
</dbReference>
<reference evidence="5" key="1">
    <citation type="journal article" date="2019" name="Int. J. Syst. Evol. Microbiol.">
        <title>The Global Catalogue of Microorganisms (GCM) 10K type strain sequencing project: providing services to taxonomists for standard genome sequencing and annotation.</title>
        <authorList>
            <consortium name="The Broad Institute Genomics Platform"/>
            <consortium name="The Broad Institute Genome Sequencing Center for Infectious Disease"/>
            <person name="Wu L."/>
            <person name="Ma J."/>
        </authorList>
    </citation>
    <scope>NUCLEOTIDE SEQUENCE [LARGE SCALE GENOMIC DNA]</scope>
    <source>
        <strain evidence="5">CGMCC 1.19029</strain>
    </source>
</reference>
<dbReference type="EMBL" id="JBHSDY010000002">
    <property type="protein sequence ID" value="MFC4297092.1"/>
    <property type="molecule type" value="Genomic_DNA"/>
</dbReference>